<feature type="compositionally biased region" description="Basic and acidic residues" evidence="1">
    <location>
        <begin position="133"/>
        <end position="152"/>
    </location>
</feature>
<evidence type="ECO:0000256" key="2">
    <source>
        <dbReference type="SAM" id="Phobius"/>
    </source>
</evidence>
<dbReference type="Proteomes" id="UP001620626">
    <property type="component" value="Unassembled WGS sequence"/>
</dbReference>
<feature type="chain" id="PRO_5044765354" evidence="3">
    <location>
        <begin position="19"/>
        <end position="537"/>
    </location>
</feature>
<evidence type="ECO:0000256" key="1">
    <source>
        <dbReference type="SAM" id="MobiDB-lite"/>
    </source>
</evidence>
<proteinExistence type="predicted"/>
<feature type="region of interest" description="Disordered" evidence="1">
    <location>
        <begin position="133"/>
        <end position="172"/>
    </location>
</feature>
<accession>A0ABD2M630</accession>
<keyword evidence="2" id="KW-0472">Membrane</keyword>
<keyword evidence="2" id="KW-1133">Transmembrane helix</keyword>
<dbReference type="EMBL" id="JBICBT010000133">
    <property type="protein sequence ID" value="KAL3122532.1"/>
    <property type="molecule type" value="Genomic_DNA"/>
</dbReference>
<evidence type="ECO:0000313" key="4">
    <source>
        <dbReference type="EMBL" id="KAL3122532.1"/>
    </source>
</evidence>
<protein>
    <submittedName>
        <fullName evidence="4">Uncharacterized protein</fullName>
    </submittedName>
</protein>
<comment type="caution">
    <text evidence="4">The sequence shown here is derived from an EMBL/GenBank/DDBJ whole genome shotgun (WGS) entry which is preliminary data.</text>
</comment>
<feature type="compositionally biased region" description="Basic and acidic residues" evidence="1">
    <location>
        <begin position="161"/>
        <end position="172"/>
    </location>
</feature>
<dbReference type="AlphaFoldDB" id="A0ABD2M630"/>
<keyword evidence="3" id="KW-0732">Signal</keyword>
<keyword evidence="5" id="KW-1185">Reference proteome</keyword>
<sequence>MLISLPCASICLLAFVLNFRPSPDIRKCTYCAQWHELSSECSRSRKKPRNCTDSLLYCLVRNEHPWGRDLLTKRSTHCISHADLRSSNHSFLLPALAFLPTNGLRRCAVGNARQRNCQCADCPNGDLQPFYEEKEERKISENVNESIEREGNGRSGKASRSKIDDEKKQEKAKTEMAYVTTATNVSPSSVPSSFANSLSPISVTFRSLYARPMNSQRKFSRENPIGTDRPALLLAHSADHSLPKFHLALATVLTPLALFTFCYFSFFQRIGSKSVMLSDHTDNSNLCYKPKETPLPTRKAIGDQWVDDGPTHAHFCQPLERAKFQGEAQSSDELAMGSRENVASAKVRIDVRVVQNYMNISEEERNKIRNEACGNAKATKKALYRAQTKRFMNVRTLQGLAQNDCRALLSLSATHAVPLCTALMRGKSRVIYRRFWSTLRQELEDTEGELMISQANFDFEPASIEEFRLNFIHVRCKMCCFHVRQAMHRRIQRMGLVNLYTSREQEGRAFQALLRKIGALQFAPPNHVNRSLHLMQQ</sequence>
<organism evidence="4 5">
    <name type="scientific">Heterodera trifolii</name>
    <dbReference type="NCBI Taxonomy" id="157864"/>
    <lineage>
        <taxon>Eukaryota</taxon>
        <taxon>Metazoa</taxon>
        <taxon>Ecdysozoa</taxon>
        <taxon>Nematoda</taxon>
        <taxon>Chromadorea</taxon>
        <taxon>Rhabditida</taxon>
        <taxon>Tylenchina</taxon>
        <taxon>Tylenchomorpha</taxon>
        <taxon>Tylenchoidea</taxon>
        <taxon>Heteroderidae</taxon>
        <taxon>Heteroderinae</taxon>
        <taxon>Heterodera</taxon>
    </lineage>
</organism>
<evidence type="ECO:0000313" key="5">
    <source>
        <dbReference type="Proteomes" id="UP001620626"/>
    </source>
</evidence>
<reference evidence="4 5" key="1">
    <citation type="submission" date="2024-10" db="EMBL/GenBank/DDBJ databases">
        <authorList>
            <person name="Kim D."/>
        </authorList>
    </citation>
    <scope>NUCLEOTIDE SEQUENCE [LARGE SCALE GENOMIC DNA]</scope>
    <source>
        <strain evidence="4">BH-2024</strain>
    </source>
</reference>
<keyword evidence="2" id="KW-0812">Transmembrane</keyword>
<feature type="transmembrane region" description="Helical" evidence="2">
    <location>
        <begin position="245"/>
        <end position="266"/>
    </location>
</feature>
<feature type="signal peptide" evidence="3">
    <location>
        <begin position="1"/>
        <end position="18"/>
    </location>
</feature>
<gene>
    <name evidence="4" type="ORF">niasHT_003068</name>
</gene>
<evidence type="ECO:0000256" key="3">
    <source>
        <dbReference type="SAM" id="SignalP"/>
    </source>
</evidence>
<name>A0ABD2M630_9BILA</name>